<dbReference type="GO" id="GO:0071555">
    <property type="term" value="P:cell wall organization"/>
    <property type="evidence" value="ECO:0007669"/>
    <property type="project" value="TreeGrafter"/>
</dbReference>
<protein>
    <submittedName>
        <fullName evidence="6">Cell division protein FtsI [Peptidoglycan synthetase]</fullName>
        <ecNumber evidence="6">2.4.1.129</ecNumber>
    </submittedName>
</protein>
<dbReference type="Pfam" id="PF00905">
    <property type="entry name" value="Transpeptidase"/>
    <property type="match status" value="1"/>
</dbReference>
<name>A0A3B0S2P2_9ZZZZ</name>
<evidence type="ECO:0000256" key="1">
    <source>
        <dbReference type="ARBA" id="ARBA00004370"/>
    </source>
</evidence>
<evidence type="ECO:0000313" key="6">
    <source>
        <dbReference type="EMBL" id="VAV97451.1"/>
    </source>
</evidence>
<dbReference type="SUPFAM" id="SSF56519">
    <property type="entry name" value="Penicillin binding protein dimerisation domain"/>
    <property type="match status" value="1"/>
</dbReference>
<proteinExistence type="predicted"/>
<comment type="subcellular location">
    <subcellularLocation>
        <location evidence="1">Membrane</location>
    </subcellularLocation>
</comment>
<dbReference type="GO" id="GO:0051301">
    <property type="term" value="P:cell division"/>
    <property type="evidence" value="ECO:0007669"/>
    <property type="project" value="UniProtKB-KW"/>
</dbReference>
<dbReference type="InterPro" id="IPR005311">
    <property type="entry name" value="PBP_dimer"/>
</dbReference>
<dbReference type="GO" id="GO:0016757">
    <property type="term" value="F:glycosyltransferase activity"/>
    <property type="evidence" value="ECO:0007669"/>
    <property type="project" value="UniProtKB-KW"/>
</dbReference>
<evidence type="ECO:0000259" key="5">
    <source>
        <dbReference type="Pfam" id="PF03717"/>
    </source>
</evidence>
<dbReference type="PANTHER" id="PTHR30627:SF1">
    <property type="entry name" value="PEPTIDOGLYCAN D,D-TRANSPEPTIDASE FTSI"/>
    <property type="match status" value="1"/>
</dbReference>
<dbReference type="EMBL" id="UOEE01000245">
    <property type="protein sequence ID" value="VAV97451.1"/>
    <property type="molecule type" value="Genomic_DNA"/>
</dbReference>
<dbReference type="InterPro" id="IPR036138">
    <property type="entry name" value="PBP_dimer_sf"/>
</dbReference>
<gene>
    <name evidence="6" type="ORF">MNBD_ALPHA06-95</name>
</gene>
<keyword evidence="6" id="KW-0328">Glycosyltransferase</keyword>
<evidence type="ECO:0000259" key="4">
    <source>
        <dbReference type="Pfam" id="PF00905"/>
    </source>
</evidence>
<reference evidence="6" key="1">
    <citation type="submission" date="2018-06" db="EMBL/GenBank/DDBJ databases">
        <authorList>
            <person name="Zhirakovskaya E."/>
        </authorList>
    </citation>
    <scope>NUCLEOTIDE SEQUENCE</scope>
</reference>
<keyword evidence="6" id="KW-0808">Transferase</keyword>
<dbReference type="GO" id="GO:0005886">
    <property type="term" value="C:plasma membrane"/>
    <property type="evidence" value="ECO:0007669"/>
    <property type="project" value="TreeGrafter"/>
</dbReference>
<dbReference type="InterPro" id="IPR050515">
    <property type="entry name" value="Beta-lactam/transpept"/>
</dbReference>
<keyword evidence="2" id="KW-0472">Membrane</keyword>
<feature type="domain" description="Penicillin-binding protein transpeptidase" evidence="4">
    <location>
        <begin position="245"/>
        <end position="528"/>
    </location>
</feature>
<dbReference type="EC" id="2.4.1.129" evidence="6"/>
<dbReference type="InterPro" id="IPR012338">
    <property type="entry name" value="Beta-lactam/transpept-like"/>
</dbReference>
<feature type="domain" description="Penicillin-binding protein dimerisation" evidence="5">
    <location>
        <begin position="82"/>
        <end position="192"/>
    </location>
</feature>
<organism evidence="6">
    <name type="scientific">hydrothermal vent metagenome</name>
    <dbReference type="NCBI Taxonomy" id="652676"/>
    <lineage>
        <taxon>unclassified sequences</taxon>
        <taxon>metagenomes</taxon>
        <taxon>ecological metagenomes</taxon>
    </lineage>
</organism>
<feature type="region of interest" description="Disordered" evidence="3">
    <location>
        <begin position="552"/>
        <end position="574"/>
    </location>
</feature>
<dbReference type="Gene3D" id="3.30.450.330">
    <property type="match status" value="1"/>
</dbReference>
<dbReference type="PANTHER" id="PTHR30627">
    <property type="entry name" value="PEPTIDOGLYCAN D,D-TRANSPEPTIDASE"/>
    <property type="match status" value="1"/>
</dbReference>
<dbReference type="Pfam" id="PF03717">
    <property type="entry name" value="PBP_dimer"/>
    <property type="match status" value="1"/>
</dbReference>
<dbReference type="Gene3D" id="3.90.1310.10">
    <property type="entry name" value="Penicillin-binding protein 2a (Domain 2)"/>
    <property type="match status" value="1"/>
</dbReference>
<dbReference type="GO" id="GO:0008658">
    <property type="term" value="F:penicillin binding"/>
    <property type="evidence" value="ECO:0007669"/>
    <property type="project" value="InterPro"/>
</dbReference>
<dbReference type="InterPro" id="IPR001460">
    <property type="entry name" value="PCN-bd_Tpept"/>
</dbReference>
<accession>A0A3B0S2P2</accession>
<evidence type="ECO:0000256" key="2">
    <source>
        <dbReference type="ARBA" id="ARBA00023136"/>
    </source>
</evidence>
<dbReference type="AlphaFoldDB" id="A0A3B0S2P2"/>
<keyword evidence="6" id="KW-0132">Cell division</keyword>
<keyword evidence="6" id="KW-0131">Cell cycle</keyword>
<evidence type="ECO:0000256" key="3">
    <source>
        <dbReference type="SAM" id="MobiDB-lite"/>
    </source>
</evidence>
<dbReference type="Gene3D" id="3.40.710.10">
    <property type="entry name" value="DD-peptidase/beta-lactamase superfamily"/>
    <property type="match status" value="1"/>
</dbReference>
<sequence length="574" mass="62319">MIGRGPDRLTPLADTNKIELSRLFAKKGLEAEPIQQTKLRISALMMALCTTALVLTARAADLAIFNTVQVKDVVKTASIPVPARAQIVDRNGLLLASDIETWDVYVSRVDIDDVSRVSARLASVEGALPASVLRRRLVGISGRYRVARDVTPKQRQAFYDLAEPGVQFERKLSRYYPNGTLAANMLGWVDAQRSGAQGVERAFDARLKEGGAPLRLAMDMRVQFTLEDELKKAIAEHKPIAATGIITDITTGEVLAMASWPNFDSNHFNTALPDQRRNRAIADPYELGSVFKPLTLAMALEAGMKMDQVQFDVKKKMVIAGRTIRDLHPGPSPMNATDILVHSSNKGAAQLALLAGADRQREYLDRFGLLDAARIELRESAPDYMASPNWSRIKTATIGYGHGLSVTSLSFVAALAGVVNHGQKLPLSVLPTDPSQLNPVQIVSEETSQNVRTAMRKVVTDGTGRRADVPGYGVAGKTGSAEKWDPATSSYAKDRNVSSFVAIFPWEAPKYLVFVLLDEPQGGLSTSGQETAAWNAAPAVKAIISRIGPLLDAPYSPPDRQAEDNLSAKARGER</sequence>
<dbReference type="SUPFAM" id="SSF56601">
    <property type="entry name" value="beta-lactamase/transpeptidase-like"/>
    <property type="match status" value="1"/>
</dbReference>